<dbReference type="PROSITE" id="PS51485">
    <property type="entry name" value="PHYTOCYANIN"/>
    <property type="match status" value="1"/>
</dbReference>
<dbReference type="Gene3D" id="2.60.40.420">
    <property type="entry name" value="Cupredoxins - blue copper proteins"/>
    <property type="match status" value="1"/>
</dbReference>
<reference evidence="3 4" key="1">
    <citation type="submission" date="2021-07" db="EMBL/GenBank/DDBJ databases">
        <title>The Aristolochia fimbriata genome: insights into angiosperm evolution, floral development and chemical biosynthesis.</title>
        <authorList>
            <person name="Jiao Y."/>
        </authorList>
    </citation>
    <scope>NUCLEOTIDE SEQUENCE [LARGE SCALE GENOMIC DNA]</scope>
    <source>
        <strain evidence="3">IBCAS-2021</strain>
        <tissue evidence="3">Leaf</tissue>
    </source>
</reference>
<dbReference type="GO" id="GO:0009055">
    <property type="term" value="F:electron transfer activity"/>
    <property type="evidence" value="ECO:0007669"/>
    <property type="project" value="InterPro"/>
</dbReference>
<comment type="caution">
    <text evidence="3">The sequence shown here is derived from an EMBL/GenBank/DDBJ whole genome shotgun (WGS) entry which is preliminary data.</text>
</comment>
<dbReference type="AlphaFoldDB" id="A0AAV7FFI4"/>
<accession>A0AAV7FFI4</accession>
<evidence type="ECO:0000313" key="3">
    <source>
        <dbReference type="EMBL" id="KAG9458596.1"/>
    </source>
</evidence>
<organism evidence="3 4">
    <name type="scientific">Aristolochia fimbriata</name>
    <name type="common">White veined hardy Dutchman's pipe vine</name>
    <dbReference type="NCBI Taxonomy" id="158543"/>
    <lineage>
        <taxon>Eukaryota</taxon>
        <taxon>Viridiplantae</taxon>
        <taxon>Streptophyta</taxon>
        <taxon>Embryophyta</taxon>
        <taxon>Tracheophyta</taxon>
        <taxon>Spermatophyta</taxon>
        <taxon>Magnoliopsida</taxon>
        <taxon>Magnoliidae</taxon>
        <taxon>Piperales</taxon>
        <taxon>Aristolochiaceae</taxon>
        <taxon>Aristolochia</taxon>
    </lineage>
</organism>
<feature type="signal peptide" evidence="1">
    <location>
        <begin position="1"/>
        <end position="27"/>
    </location>
</feature>
<dbReference type="InterPro" id="IPR003245">
    <property type="entry name" value="Phytocyanin_dom"/>
</dbReference>
<dbReference type="InterPro" id="IPR008972">
    <property type="entry name" value="Cupredoxin"/>
</dbReference>
<dbReference type="PANTHER" id="PTHR33021">
    <property type="entry name" value="BLUE COPPER PROTEIN"/>
    <property type="match status" value="1"/>
</dbReference>
<dbReference type="GO" id="GO:0005886">
    <property type="term" value="C:plasma membrane"/>
    <property type="evidence" value="ECO:0007669"/>
    <property type="project" value="TreeGrafter"/>
</dbReference>
<gene>
    <name evidence="3" type="ORF">H6P81_003104</name>
</gene>
<dbReference type="Proteomes" id="UP000825729">
    <property type="component" value="Unassembled WGS sequence"/>
</dbReference>
<protein>
    <recommendedName>
        <fullName evidence="2">Phytocyanin domain-containing protein</fullName>
    </recommendedName>
</protein>
<dbReference type="Pfam" id="PF02298">
    <property type="entry name" value="Cu_bind_like"/>
    <property type="match status" value="1"/>
</dbReference>
<name>A0AAV7FFI4_ARIFI</name>
<feature type="chain" id="PRO_5043372613" description="Phytocyanin domain-containing protein" evidence="1">
    <location>
        <begin position="28"/>
        <end position="124"/>
    </location>
</feature>
<sequence>MKNMTLSRSTFFVLILCVMIEYEIVHATVWIVGEDAGWDYNVSPWPLNKDIKPKDQLYFKYDPRDHNVAVVPEQYYEDCKILRNDTVKFYQTGSDTITVAPGANYFISSRGDDCKFGIQMAVYT</sequence>
<keyword evidence="1" id="KW-0732">Signal</keyword>
<evidence type="ECO:0000259" key="2">
    <source>
        <dbReference type="PROSITE" id="PS51485"/>
    </source>
</evidence>
<keyword evidence="4" id="KW-1185">Reference proteome</keyword>
<dbReference type="InterPro" id="IPR039391">
    <property type="entry name" value="Phytocyanin-like"/>
</dbReference>
<dbReference type="PANTHER" id="PTHR33021:SF341">
    <property type="entry name" value="BASIC BLUE PROTEIN-LIKE"/>
    <property type="match status" value="1"/>
</dbReference>
<dbReference type="EMBL" id="JAINDJ010000002">
    <property type="protein sequence ID" value="KAG9458596.1"/>
    <property type="molecule type" value="Genomic_DNA"/>
</dbReference>
<dbReference type="SUPFAM" id="SSF49503">
    <property type="entry name" value="Cupredoxins"/>
    <property type="match status" value="1"/>
</dbReference>
<evidence type="ECO:0000256" key="1">
    <source>
        <dbReference type="SAM" id="SignalP"/>
    </source>
</evidence>
<proteinExistence type="predicted"/>
<feature type="domain" description="Phytocyanin" evidence="2">
    <location>
        <begin position="28"/>
        <end position="124"/>
    </location>
</feature>
<evidence type="ECO:0000313" key="4">
    <source>
        <dbReference type="Proteomes" id="UP000825729"/>
    </source>
</evidence>